<evidence type="ECO:0000256" key="2">
    <source>
        <dbReference type="ARBA" id="ARBA00009665"/>
    </source>
</evidence>
<dbReference type="GO" id="GO:0005794">
    <property type="term" value="C:Golgi apparatus"/>
    <property type="evidence" value="ECO:0007669"/>
    <property type="project" value="TreeGrafter"/>
</dbReference>
<feature type="transmembrane region" description="Helical" evidence="6">
    <location>
        <begin position="335"/>
        <end position="356"/>
    </location>
</feature>
<dbReference type="Proteomes" id="UP000030755">
    <property type="component" value="Unassembled WGS sequence"/>
</dbReference>
<dbReference type="STRING" id="988480.A0A075APE3"/>
<accession>A0A075APE3</accession>
<dbReference type="GO" id="GO:0016036">
    <property type="term" value="P:cellular response to phosphate starvation"/>
    <property type="evidence" value="ECO:0007669"/>
    <property type="project" value="TreeGrafter"/>
</dbReference>
<protein>
    <submittedName>
        <fullName evidence="9">EXS domain-containing protein</fullName>
    </submittedName>
</protein>
<dbReference type="InterPro" id="IPR004331">
    <property type="entry name" value="SPX_dom"/>
</dbReference>
<gene>
    <name evidence="9" type="ORF">O9G_001956</name>
</gene>
<organism evidence="9 10">
    <name type="scientific">Rozella allomycis (strain CSF55)</name>
    <dbReference type="NCBI Taxonomy" id="988480"/>
    <lineage>
        <taxon>Eukaryota</taxon>
        <taxon>Fungi</taxon>
        <taxon>Fungi incertae sedis</taxon>
        <taxon>Cryptomycota</taxon>
        <taxon>Cryptomycota incertae sedis</taxon>
        <taxon>Rozella</taxon>
    </lineage>
</organism>
<dbReference type="OMA" id="FMQLYGV"/>
<sequence length="651" mass="77063">MLRKWIKTARTTKNEDLDLVFPEGITEAFNKRINQEAEKIDEFFQIQENQAVLRFQELLNQTKCISQIQVSNTNSLRRKLYALRSEYPMAEINSQVTSDELLTPDFLKEWYHSPKKLRSKMKKHYLEAYRFLDILKAYKDLNYTGFSKILKKFDKYLNVDFKDQYLEKLNTMHWMTSKQIQTHMKKIEILYASLFCRGQRHAAMDALRLPDSSKTTYHAVAYRVGFLMGISLMAVFLVIKELILMRTKRGKLYDYVLNIYPALSFPVLLIWGIAFDVVIWQKSKINYSFIFDLNPRRQLHPHQFLEIASTFTTIWSLACYIFFKKYLNKIISPYGQPFTLVVILFALVVCPFNVFYRRARYWTLSVLRRILFSPFTRVYFADFFLADQLCSISSSLRVLSRAICLAQTNRDDPANPICQLHKSWFGFLLIGLPAYWRLMQCLRRYYDTRKAFPHLANGLKYAVALIVVFFTALKKTDGKTHCYRHIDFQDNYIINILFILFSSLASLYSYIWDVTMDWGLFKPSSKNFMLRDNLMYSWTWFYYWALISNMILRAAWVFSLSMEGLKLSTTKAIVTNVLGVLEILRRCQWNLIRMENEHAKNCGDFKVIKDNDMPLPLVSFTTKDNIFSEDNEFDYEQHDPDDNNLINKKDN</sequence>
<feature type="transmembrane region" description="Helical" evidence="6">
    <location>
        <begin position="304"/>
        <end position="323"/>
    </location>
</feature>
<evidence type="ECO:0000313" key="10">
    <source>
        <dbReference type="Proteomes" id="UP000030755"/>
    </source>
</evidence>
<feature type="transmembrane region" description="Helical" evidence="6">
    <location>
        <begin position="492"/>
        <end position="511"/>
    </location>
</feature>
<keyword evidence="5 6" id="KW-0472">Membrane</keyword>
<evidence type="ECO:0000256" key="1">
    <source>
        <dbReference type="ARBA" id="ARBA00004141"/>
    </source>
</evidence>
<evidence type="ECO:0000256" key="4">
    <source>
        <dbReference type="ARBA" id="ARBA00022989"/>
    </source>
</evidence>
<comment type="subcellular location">
    <subcellularLocation>
        <location evidence="1">Membrane</location>
        <topology evidence="1">Multi-pass membrane protein</topology>
    </subcellularLocation>
</comment>
<dbReference type="PROSITE" id="PS51380">
    <property type="entry name" value="EXS"/>
    <property type="match status" value="1"/>
</dbReference>
<dbReference type="GO" id="GO:0005886">
    <property type="term" value="C:plasma membrane"/>
    <property type="evidence" value="ECO:0007669"/>
    <property type="project" value="TreeGrafter"/>
</dbReference>
<dbReference type="PROSITE" id="PS51382">
    <property type="entry name" value="SPX"/>
    <property type="match status" value="1"/>
</dbReference>
<feature type="transmembrane region" description="Helical" evidence="6">
    <location>
        <begin position="451"/>
        <end position="472"/>
    </location>
</feature>
<evidence type="ECO:0000256" key="6">
    <source>
        <dbReference type="SAM" id="Phobius"/>
    </source>
</evidence>
<dbReference type="PANTHER" id="PTHR10783:SF103">
    <property type="entry name" value="SOLUTE CARRIER FAMILY 53 MEMBER 1"/>
    <property type="match status" value="1"/>
</dbReference>
<keyword evidence="4 6" id="KW-1133">Transmembrane helix</keyword>
<feature type="transmembrane region" description="Helical" evidence="6">
    <location>
        <begin position="540"/>
        <end position="558"/>
    </location>
</feature>
<feature type="domain" description="EXS" evidence="7">
    <location>
        <begin position="417"/>
        <end position="625"/>
    </location>
</feature>
<dbReference type="AlphaFoldDB" id="A0A075APE3"/>
<dbReference type="PANTHER" id="PTHR10783">
    <property type="entry name" value="XENOTROPIC AND POLYTROPIC RETROVIRUS RECEPTOR 1-RELATED"/>
    <property type="match status" value="1"/>
</dbReference>
<dbReference type="Pfam" id="PF03124">
    <property type="entry name" value="EXS"/>
    <property type="match status" value="1"/>
</dbReference>
<reference evidence="9 10" key="1">
    <citation type="journal article" date="2013" name="Curr. Biol.">
        <title>Shared signatures of parasitism and phylogenomics unite Cryptomycota and microsporidia.</title>
        <authorList>
            <person name="James T.Y."/>
            <person name="Pelin A."/>
            <person name="Bonen L."/>
            <person name="Ahrendt S."/>
            <person name="Sain D."/>
            <person name="Corradi N."/>
            <person name="Stajich J.E."/>
        </authorList>
    </citation>
    <scope>NUCLEOTIDE SEQUENCE [LARGE SCALE GENOMIC DNA]</scope>
    <source>
        <strain evidence="9 10">CSF55</strain>
    </source>
</reference>
<evidence type="ECO:0000259" key="8">
    <source>
        <dbReference type="PROSITE" id="PS51382"/>
    </source>
</evidence>
<dbReference type="GO" id="GO:0006817">
    <property type="term" value="P:phosphate ion transport"/>
    <property type="evidence" value="ECO:0007669"/>
    <property type="project" value="TreeGrafter"/>
</dbReference>
<feature type="transmembrane region" description="Helical" evidence="6">
    <location>
        <begin position="220"/>
        <end position="239"/>
    </location>
</feature>
<keyword evidence="3 6" id="KW-0812">Transmembrane</keyword>
<dbReference type="EMBL" id="KE561200">
    <property type="protein sequence ID" value="EPZ31946.1"/>
    <property type="molecule type" value="Genomic_DNA"/>
</dbReference>
<evidence type="ECO:0000259" key="7">
    <source>
        <dbReference type="PROSITE" id="PS51380"/>
    </source>
</evidence>
<feature type="transmembrane region" description="Helical" evidence="6">
    <location>
        <begin position="259"/>
        <end position="280"/>
    </location>
</feature>
<name>A0A075APE3_ROZAC</name>
<dbReference type="OrthoDB" id="9970435at2759"/>
<dbReference type="HOGENOM" id="CLU_006116_3_1_1"/>
<feature type="domain" description="SPX" evidence="8">
    <location>
        <begin position="1"/>
        <end position="167"/>
    </location>
</feature>
<feature type="transmembrane region" description="Helical" evidence="6">
    <location>
        <begin position="423"/>
        <end position="439"/>
    </location>
</feature>
<evidence type="ECO:0000256" key="3">
    <source>
        <dbReference type="ARBA" id="ARBA00022692"/>
    </source>
</evidence>
<evidence type="ECO:0000256" key="5">
    <source>
        <dbReference type="ARBA" id="ARBA00023136"/>
    </source>
</evidence>
<dbReference type="GO" id="GO:0000822">
    <property type="term" value="F:inositol hexakisphosphate binding"/>
    <property type="evidence" value="ECO:0007669"/>
    <property type="project" value="TreeGrafter"/>
</dbReference>
<dbReference type="InterPro" id="IPR004342">
    <property type="entry name" value="EXS_C"/>
</dbReference>
<comment type="similarity">
    <text evidence="2">Belongs to the SYG1 (TC 2.A.94) family.</text>
</comment>
<keyword evidence="10" id="KW-1185">Reference proteome</keyword>
<proteinExistence type="inferred from homology"/>
<dbReference type="Pfam" id="PF03105">
    <property type="entry name" value="SPX"/>
    <property type="match status" value="1"/>
</dbReference>
<evidence type="ECO:0000313" key="9">
    <source>
        <dbReference type="EMBL" id="EPZ31946.1"/>
    </source>
</evidence>